<reference evidence="1" key="1">
    <citation type="journal article" date="2014" name="Int. J. Syst. Evol. Microbiol.">
        <title>Complete genome sequence of Corynebacterium casei LMG S-19264T (=DSM 44701T), isolated from a smear-ripened cheese.</title>
        <authorList>
            <consortium name="US DOE Joint Genome Institute (JGI-PGF)"/>
            <person name="Walter F."/>
            <person name="Albersmeier A."/>
            <person name="Kalinowski J."/>
            <person name="Ruckert C."/>
        </authorList>
    </citation>
    <scope>NUCLEOTIDE SEQUENCE</scope>
    <source>
        <strain evidence="1">JCM 3313</strain>
    </source>
</reference>
<evidence type="ECO:0000313" key="2">
    <source>
        <dbReference type="Proteomes" id="UP000639606"/>
    </source>
</evidence>
<sequence length="192" mass="20826">MSPRLLLPVVLVVAAASVGVGLLARDLYHRPAVAKADQIAVPSSAPSSVPRSAQPGDSTVRLSVDAAQHPDGARVRTVLQEFFDAINAHDYDRWSRTVTAERSTTTPRSLWMSDYESTRDGTILVHRVESAADGRLRVLMTFTSVQDIAKAPVGMQSDCIRWRVVYPLKEEGGELRVDSVGVNGSSSQLQPC</sequence>
<protein>
    <submittedName>
        <fullName evidence="1">Uncharacterized protein</fullName>
    </submittedName>
</protein>
<accession>A0A918AHS9</accession>
<organism evidence="1 2">
    <name type="scientific">Saccharothrix coeruleofusca</name>
    <dbReference type="NCBI Taxonomy" id="33919"/>
    <lineage>
        <taxon>Bacteria</taxon>
        <taxon>Bacillati</taxon>
        <taxon>Actinomycetota</taxon>
        <taxon>Actinomycetes</taxon>
        <taxon>Pseudonocardiales</taxon>
        <taxon>Pseudonocardiaceae</taxon>
        <taxon>Saccharothrix</taxon>
    </lineage>
</organism>
<dbReference type="EMBL" id="BMRG01000002">
    <property type="protein sequence ID" value="GGP41773.1"/>
    <property type="molecule type" value="Genomic_DNA"/>
</dbReference>
<reference evidence="1" key="2">
    <citation type="submission" date="2020-09" db="EMBL/GenBank/DDBJ databases">
        <authorList>
            <person name="Sun Q."/>
            <person name="Ohkuma M."/>
        </authorList>
    </citation>
    <scope>NUCLEOTIDE SEQUENCE</scope>
    <source>
        <strain evidence="1">JCM 3313</strain>
    </source>
</reference>
<evidence type="ECO:0000313" key="1">
    <source>
        <dbReference type="EMBL" id="GGP41773.1"/>
    </source>
</evidence>
<dbReference type="AlphaFoldDB" id="A0A918AHS9"/>
<dbReference type="RefSeq" id="WP_189221998.1">
    <property type="nucleotide sequence ID" value="NZ_BMRG01000002.1"/>
</dbReference>
<keyword evidence="2" id="KW-1185">Reference proteome</keyword>
<name>A0A918AHS9_9PSEU</name>
<dbReference type="Proteomes" id="UP000639606">
    <property type="component" value="Unassembled WGS sequence"/>
</dbReference>
<gene>
    <name evidence="1" type="ORF">GCM10010185_11280</name>
</gene>
<comment type="caution">
    <text evidence="1">The sequence shown here is derived from an EMBL/GenBank/DDBJ whole genome shotgun (WGS) entry which is preliminary data.</text>
</comment>
<proteinExistence type="predicted"/>